<dbReference type="EMBL" id="MUMY01000016">
    <property type="protein sequence ID" value="ONM47320.1"/>
    <property type="molecule type" value="Genomic_DNA"/>
</dbReference>
<dbReference type="STRING" id="1538463.B0T36_02780"/>
<dbReference type="OrthoDB" id="200074at2"/>
<reference evidence="1 2" key="1">
    <citation type="journal article" date="2016" name="Antonie Van Leeuwenhoek">
        <title>Nocardia donostiensis sp. nov., isolated from human respiratory specimens.</title>
        <authorList>
            <person name="Ercibengoa M."/>
            <person name="Bell M."/>
            <person name="Marimon J.M."/>
            <person name="Humrighouse B."/>
            <person name="Klenk H.P."/>
            <person name="Potter G."/>
            <person name="Perez-Trallero E."/>
        </authorList>
    </citation>
    <scope>NUCLEOTIDE SEQUENCE [LARGE SCALE GENOMIC DNA]</scope>
    <source>
        <strain evidence="1 2">X1655</strain>
    </source>
</reference>
<dbReference type="InterPro" id="IPR007367">
    <property type="entry name" value="DUF433"/>
</dbReference>
<dbReference type="InterPro" id="IPR009057">
    <property type="entry name" value="Homeodomain-like_sf"/>
</dbReference>
<evidence type="ECO:0000313" key="2">
    <source>
        <dbReference type="Proteomes" id="UP000188836"/>
    </source>
</evidence>
<name>A0A1W0BEZ6_9NOCA</name>
<sequence length="115" mass="12873">MVPRRPLSEGYRIPGVPASRLDRITSDPQICHGQPVVRGLRIPGRVLRSAPTHQDIGRDHAQCAQLLQAGDRPVDRLLLDPGVAECGVQQIVIRSLQRVQYIRLERYSALGVHER</sequence>
<dbReference type="AlphaFoldDB" id="A0A1W0BEZ6"/>
<keyword evidence="2" id="KW-1185">Reference proteome</keyword>
<dbReference type="Pfam" id="PF04255">
    <property type="entry name" value="DUF433"/>
    <property type="match status" value="1"/>
</dbReference>
<dbReference type="Proteomes" id="UP000188836">
    <property type="component" value="Unassembled WGS sequence"/>
</dbReference>
<gene>
    <name evidence="1" type="ORF">B0T46_18830</name>
</gene>
<accession>A0A1W0BEZ6</accession>
<dbReference type="SUPFAM" id="SSF46689">
    <property type="entry name" value="Homeodomain-like"/>
    <property type="match status" value="1"/>
</dbReference>
<evidence type="ECO:0000313" key="1">
    <source>
        <dbReference type="EMBL" id="ONM47320.1"/>
    </source>
</evidence>
<comment type="caution">
    <text evidence="1">The sequence shown here is derived from an EMBL/GenBank/DDBJ whole genome shotgun (WGS) entry which is preliminary data.</text>
</comment>
<proteinExistence type="predicted"/>
<protein>
    <submittedName>
        <fullName evidence="1">Uncharacterized protein</fullName>
    </submittedName>
</protein>
<organism evidence="1 2">
    <name type="scientific">Nocardia donostiensis</name>
    <dbReference type="NCBI Taxonomy" id="1538463"/>
    <lineage>
        <taxon>Bacteria</taxon>
        <taxon>Bacillati</taxon>
        <taxon>Actinomycetota</taxon>
        <taxon>Actinomycetes</taxon>
        <taxon>Mycobacteriales</taxon>
        <taxon>Nocardiaceae</taxon>
        <taxon>Nocardia</taxon>
    </lineage>
</organism>